<dbReference type="HOGENOM" id="CLU_690825_0_0_1"/>
<dbReference type="eggNOG" id="ENOG502R9DI">
    <property type="taxonomic scope" value="Eukaryota"/>
</dbReference>
<evidence type="ECO:0008006" key="3">
    <source>
        <dbReference type="Google" id="ProtNLM"/>
    </source>
</evidence>
<protein>
    <recommendedName>
        <fullName evidence="3">Arrestin-like N-terminal domain-containing protein</fullName>
    </recommendedName>
</protein>
<sequence length="399" mass="44217">MAPWSSSPQVDVHIKFDVEDRSELTLHAPTYVGDEYITGTATFSSVKKHESSRYKIAVKGIVQTKTTELPAGGLQSTLSIETHTFLCATLFEGLVPASLHDDKRYMAQVPFKFSLANSHDCSSDSSRSLDHASRQYLPSIDSKTAGRHWSNTFKTGPDAKYSVTYTIIATVMSDRRRVFSASRPFSYLPSTHDPVRLALEDFPEEYVVRTTKAIKSSSTSLSRIGIISQEPHALLLHRNVNGGETDVNLCLMLLRDGTTSFGKDSLPRQARIRAELRTTTIVATRAGTPAAHTLPGALKSRAVIKQEKSNAQEYRVTLNQWHCPDSESEEDQRMTTTSEEVLTNSLAMSFRIAGSPYLPPAFHSPLLSRRYAIDLALTFDDDNSTVVSLRLPVLIGYKT</sequence>
<keyword evidence="2" id="KW-1185">Reference proteome</keyword>
<reference evidence="2" key="1">
    <citation type="journal article" date="2012" name="PLoS Genet.">
        <title>The genomes of the fungal plant pathogens Cladosporium fulvum and Dothistroma septosporum reveal adaptation to different hosts and lifestyles but also signatures of common ancestry.</title>
        <authorList>
            <person name="de Wit P.J.G.M."/>
            <person name="van der Burgt A."/>
            <person name="Oekmen B."/>
            <person name="Stergiopoulos I."/>
            <person name="Abd-Elsalam K.A."/>
            <person name="Aerts A.L."/>
            <person name="Bahkali A.H."/>
            <person name="Beenen H.G."/>
            <person name="Chettri P."/>
            <person name="Cox M.P."/>
            <person name="Datema E."/>
            <person name="de Vries R.P."/>
            <person name="Dhillon B."/>
            <person name="Ganley A.R."/>
            <person name="Griffiths S.A."/>
            <person name="Guo Y."/>
            <person name="Hamelin R.C."/>
            <person name="Henrissat B."/>
            <person name="Kabir M.S."/>
            <person name="Jashni M.K."/>
            <person name="Kema G."/>
            <person name="Klaubauf S."/>
            <person name="Lapidus A."/>
            <person name="Levasseur A."/>
            <person name="Lindquist E."/>
            <person name="Mehrabi R."/>
            <person name="Ohm R.A."/>
            <person name="Owen T.J."/>
            <person name="Salamov A."/>
            <person name="Schwelm A."/>
            <person name="Schijlen E."/>
            <person name="Sun H."/>
            <person name="van den Burg H.A."/>
            <person name="van Ham R.C.H.J."/>
            <person name="Zhang S."/>
            <person name="Goodwin S.B."/>
            <person name="Grigoriev I.V."/>
            <person name="Collemare J."/>
            <person name="Bradshaw R.E."/>
        </authorList>
    </citation>
    <scope>NUCLEOTIDE SEQUENCE [LARGE SCALE GENOMIC DNA]</scope>
    <source>
        <strain evidence="2">NZE10 / CBS 128990</strain>
    </source>
</reference>
<dbReference type="OrthoDB" id="3644299at2759"/>
<gene>
    <name evidence="1" type="ORF">DOTSEDRAFT_176170</name>
</gene>
<evidence type="ECO:0000313" key="2">
    <source>
        <dbReference type="Proteomes" id="UP000016933"/>
    </source>
</evidence>
<reference evidence="1 2" key="2">
    <citation type="journal article" date="2012" name="PLoS Pathog.">
        <title>Diverse lifestyles and strategies of plant pathogenesis encoded in the genomes of eighteen Dothideomycetes fungi.</title>
        <authorList>
            <person name="Ohm R.A."/>
            <person name="Feau N."/>
            <person name="Henrissat B."/>
            <person name="Schoch C.L."/>
            <person name="Horwitz B.A."/>
            <person name="Barry K.W."/>
            <person name="Condon B.J."/>
            <person name="Copeland A.C."/>
            <person name="Dhillon B."/>
            <person name="Glaser F."/>
            <person name="Hesse C.N."/>
            <person name="Kosti I."/>
            <person name="LaButti K."/>
            <person name="Lindquist E.A."/>
            <person name="Lucas S."/>
            <person name="Salamov A.A."/>
            <person name="Bradshaw R.E."/>
            <person name="Ciuffetti L."/>
            <person name="Hamelin R.C."/>
            <person name="Kema G.H.J."/>
            <person name="Lawrence C."/>
            <person name="Scott J.A."/>
            <person name="Spatafora J.W."/>
            <person name="Turgeon B.G."/>
            <person name="de Wit P.J.G.M."/>
            <person name="Zhong S."/>
            <person name="Goodwin S.B."/>
            <person name="Grigoriev I.V."/>
        </authorList>
    </citation>
    <scope>NUCLEOTIDE SEQUENCE [LARGE SCALE GENOMIC DNA]</scope>
    <source>
        <strain evidence="2">NZE10 / CBS 128990</strain>
    </source>
</reference>
<evidence type="ECO:0000313" key="1">
    <source>
        <dbReference type="EMBL" id="EME41173.1"/>
    </source>
</evidence>
<dbReference type="OMA" id="WHCPDSE"/>
<dbReference type="Proteomes" id="UP000016933">
    <property type="component" value="Unassembled WGS sequence"/>
</dbReference>
<accession>N1PEX5</accession>
<organism evidence="1 2">
    <name type="scientific">Dothistroma septosporum (strain NZE10 / CBS 128990)</name>
    <name type="common">Red band needle blight fungus</name>
    <name type="synonym">Mycosphaerella pini</name>
    <dbReference type="NCBI Taxonomy" id="675120"/>
    <lineage>
        <taxon>Eukaryota</taxon>
        <taxon>Fungi</taxon>
        <taxon>Dikarya</taxon>
        <taxon>Ascomycota</taxon>
        <taxon>Pezizomycotina</taxon>
        <taxon>Dothideomycetes</taxon>
        <taxon>Dothideomycetidae</taxon>
        <taxon>Mycosphaerellales</taxon>
        <taxon>Mycosphaerellaceae</taxon>
        <taxon>Dothistroma</taxon>
    </lineage>
</organism>
<proteinExistence type="predicted"/>
<name>N1PEX5_DOTSN</name>
<dbReference type="EMBL" id="KB446542">
    <property type="protein sequence ID" value="EME41173.1"/>
    <property type="molecule type" value="Genomic_DNA"/>
</dbReference>
<dbReference type="AlphaFoldDB" id="N1PEX5"/>